<sequence>MNSPAVSVIVVSRGRPQALMRCLNGLGQLDYPNYEIVVVACPQGIAATDARQDAALIRRIGFDQANISAARNAGIAAAAGDIVAFVDDDAVPEPLWLQHLTAPFAAPDVAAAGGYVIGRNGISFQWQARGVDDTGQAFDLDMTGQDPVVFAPEAGKAIKTEGTNMAVRRDLLAQMGGFDPGFRFYLDETDLNMRLAQAGLRTAIVPLAQVHHGFEASDRRAADRTPRDLAQIGASQMLFLRKHAPAKQLKPAWKAFRRAQRLRLLRMMQRGPLGADDVWRLLRSLDRGARDGAGRPVSTLAPIAPTDQAFLAYPGRPGAPRLVLSGRIWQARTLREAAARAVRDGQIVSLLLFSPTARFHRVRFSPDGVWEQLGGRFGRSRRDMPLMRYWRFSKRVRAETARVAPVRGEFG</sequence>
<keyword evidence="2 4" id="KW-0328">Glycosyltransferase</keyword>
<dbReference type="Proteomes" id="UP001241605">
    <property type="component" value="Chromosome"/>
</dbReference>
<reference evidence="4 5" key="1">
    <citation type="submission" date="2023-05" db="EMBL/GenBank/DDBJ databases">
        <title>YMD87, complete Genome.</title>
        <authorList>
            <person name="Zhang J."/>
            <person name="Xu X."/>
        </authorList>
    </citation>
    <scope>NUCLEOTIDE SEQUENCE [LARGE SCALE GENOMIC DNA]</scope>
    <source>
        <strain evidence="4 5">YMD87</strain>
    </source>
</reference>
<dbReference type="PANTHER" id="PTHR43179:SF12">
    <property type="entry name" value="GALACTOFURANOSYLTRANSFERASE GLFT2"/>
    <property type="match status" value="1"/>
</dbReference>
<name>A0ABY8QJQ3_9RHOB</name>
<comment type="similarity">
    <text evidence="1">Belongs to the glycosyltransferase 2 family.</text>
</comment>
<evidence type="ECO:0000313" key="4">
    <source>
        <dbReference type="EMBL" id="WGW04382.1"/>
    </source>
</evidence>
<dbReference type="PANTHER" id="PTHR43179">
    <property type="entry name" value="RHAMNOSYLTRANSFERASE WBBL"/>
    <property type="match status" value="1"/>
</dbReference>
<dbReference type="GO" id="GO:0016757">
    <property type="term" value="F:glycosyltransferase activity"/>
    <property type="evidence" value="ECO:0007669"/>
    <property type="project" value="UniProtKB-KW"/>
</dbReference>
<dbReference type="Gene3D" id="3.90.550.10">
    <property type="entry name" value="Spore Coat Polysaccharide Biosynthesis Protein SpsA, Chain A"/>
    <property type="match status" value="1"/>
</dbReference>
<proteinExistence type="inferred from homology"/>
<gene>
    <name evidence="4" type="ORF">QF118_02235</name>
</gene>
<evidence type="ECO:0000313" key="5">
    <source>
        <dbReference type="Proteomes" id="UP001241605"/>
    </source>
</evidence>
<dbReference type="SUPFAM" id="SSF53448">
    <property type="entry name" value="Nucleotide-diphospho-sugar transferases"/>
    <property type="match status" value="1"/>
</dbReference>
<evidence type="ECO:0000256" key="3">
    <source>
        <dbReference type="ARBA" id="ARBA00022679"/>
    </source>
</evidence>
<organism evidence="4 5">
    <name type="scientific">Tropicibacter oceani</name>
    <dbReference type="NCBI Taxonomy" id="3058420"/>
    <lineage>
        <taxon>Bacteria</taxon>
        <taxon>Pseudomonadati</taxon>
        <taxon>Pseudomonadota</taxon>
        <taxon>Alphaproteobacteria</taxon>
        <taxon>Rhodobacterales</taxon>
        <taxon>Roseobacteraceae</taxon>
        <taxon>Tropicibacter</taxon>
    </lineage>
</organism>
<accession>A0ABY8QJQ3</accession>
<dbReference type="EC" id="2.4.-.-" evidence="4"/>
<dbReference type="InterPro" id="IPR029044">
    <property type="entry name" value="Nucleotide-diphossugar_trans"/>
</dbReference>
<dbReference type="EMBL" id="CP124616">
    <property type="protein sequence ID" value="WGW04382.1"/>
    <property type="molecule type" value="Genomic_DNA"/>
</dbReference>
<protein>
    <submittedName>
        <fullName evidence="4">Glycosyltransferase</fullName>
        <ecNumber evidence="4">2.4.-.-</ecNumber>
    </submittedName>
</protein>
<evidence type="ECO:0000256" key="2">
    <source>
        <dbReference type="ARBA" id="ARBA00022676"/>
    </source>
</evidence>
<dbReference type="Pfam" id="PF13641">
    <property type="entry name" value="Glyco_tranf_2_3"/>
    <property type="match status" value="1"/>
</dbReference>
<keyword evidence="5" id="KW-1185">Reference proteome</keyword>
<keyword evidence="3 4" id="KW-0808">Transferase</keyword>
<dbReference type="RefSeq" id="WP_282301014.1">
    <property type="nucleotide sequence ID" value="NZ_CP124616.1"/>
</dbReference>
<evidence type="ECO:0000256" key="1">
    <source>
        <dbReference type="ARBA" id="ARBA00006739"/>
    </source>
</evidence>